<keyword evidence="2" id="KW-1185">Reference proteome</keyword>
<name>A0A1Y2HGR1_9FUNG</name>
<evidence type="ECO:0000313" key="1">
    <source>
        <dbReference type="EMBL" id="ORZ33061.1"/>
    </source>
</evidence>
<reference evidence="1 2" key="1">
    <citation type="submission" date="2016-07" db="EMBL/GenBank/DDBJ databases">
        <title>Pervasive Adenine N6-methylation of Active Genes in Fungi.</title>
        <authorList>
            <consortium name="DOE Joint Genome Institute"/>
            <person name="Mondo S.J."/>
            <person name="Dannebaum R.O."/>
            <person name="Kuo R.C."/>
            <person name="Labutti K."/>
            <person name="Haridas S."/>
            <person name="Kuo A."/>
            <person name="Salamov A."/>
            <person name="Ahrendt S.R."/>
            <person name="Lipzen A."/>
            <person name="Sullivan W."/>
            <person name="Andreopoulos W.B."/>
            <person name="Clum A."/>
            <person name="Lindquist E."/>
            <person name="Daum C."/>
            <person name="Ramamoorthy G.K."/>
            <person name="Gryganskyi A."/>
            <person name="Culley D."/>
            <person name="Magnuson J.K."/>
            <person name="James T.Y."/>
            <person name="O'Malley M.A."/>
            <person name="Stajich J.E."/>
            <person name="Spatafora J.W."/>
            <person name="Visel A."/>
            <person name="Grigoriev I.V."/>
        </authorList>
    </citation>
    <scope>NUCLEOTIDE SEQUENCE [LARGE SCALE GENOMIC DNA]</scope>
    <source>
        <strain evidence="1 2">PL171</strain>
    </source>
</reference>
<gene>
    <name evidence="1" type="ORF">BCR44DRAFT_85811</name>
</gene>
<evidence type="ECO:0000313" key="2">
    <source>
        <dbReference type="Proteomes" id="UP000193411"/>
    </source>
</evidence>
<organism evidence="1 2">
    <name type="scientific">Catenaria anguillulae PL171</name>
    <dbReference type="NCBI Taxonomy" id="765915"/>
    <lineage>
        <taxon>Eukaryota</taxon>
        <taxon>Fungi</taxon>
        <taxon>Fungi incertae sedis</taxon>
        <taxon>Blastocladiomycota</taxon>
        <taxon>Blastocladiomycetes</taxon>
        <taxon>Blastocladiales</taxon>
        <taxon>Catenariaceae</taxon>
        <taxon>Catenaria</taxon>
    </lineage>
</organism>
<accession>A0A1Y2HGR1</accession>
<sequence>MTDRLWKKKESHAYALASSCAAPSPRYCRQHGSKACSFQLVGECERPNENTEPLPPKRPCHCTRESRRQCRQLTPIALF</sequence>
<dbReference type="Proteomes" id="UP000193411">
    <property type="component" value="Unassembled WGS sequence"/>
</dbReference>
<dbReference type="AlphaFoldDB" id="A0A1Y2HGR1"/>
<comment type="caution">
    <text evidence="1">The sequence shown here is derived from an EMBL/GenBank/DDBJ whole genome shotgun (WGS) entry which is preliminary data.</text>
</comment>
<proteinExistence type="predicted"/>
<protein>
    <submittedName>
        <fullName evidence="1">Uncharacterized protein</fullName>
    </submittedName>
</protein>
<dbReference type="EMBL" id="MCFL01000039">
    <property type="protein sequence ID" value="ORZ33061.1"/>
    <property type="molecule type" value="Genomic_DNA"/>
</dbReference>